<comment type="caution">
    <text evidence="1">The sequence shown here is derived from an EMBL/GenBank/DDBJ whole genome shotgun (WGS) entry which is preliminary data.</text>
</comment>
<evidence type="ECO:0000313" key="1">
    <source>
        <dbReference type="EMBL" id="PFJ38565.1"/>
    </source>
</evidence>
<dbReference type="EMBL" id="NUVX01000032">
    <property type="protein sequence ID" value="PFJ38565.1"/>
    <property type="molecule type" value="Genomic_DNA"/>
</dbReference>
<reference evidence="1 2" key="1">
    <citation type="submission" date="2017-09" db="EMBL/GenBank/DDBJ databases">
        <title>Large-scale bioinformatics analysis of Bacillus genomes uncovers conserved roles of natural products in bacterial physiology.</title>
        <authorList>
            <consortium name="Agbiome Team Llc"/>
            <person name="Bleich R.M."/>
            <person name="Grubbs K.J."/>
            <person name="Santa Maria K.C."/>
            <person name="Allen S.E."/>
            <person name="Farag S."/>
            <person name="Shank E.A."/>
            <person name="Bowers A."/>
        </authorList>
    </citation>
    <scope>NUCLEOTIDE SEQUENCE [LARGE SCALE GENOMIC DNA]</scope>
    <source>
        <strain evidence="1 2">AFS085496</strain>
    </source>
</reference>
<gene>
    <name evidence="1" type="ORF">COJ15_17945</name>
</gene>
<organism evidence="1 2">
    <name type="scientific">Bacillus thuringiensis</name>
    <dbReference type="NCBI Taxonomy" id="1428"/>
    <lineage>
        <taxon>Bacteria</taxon>
        <taxon>Bacillati</taxon>
        <taxon>Bacillota</taxon>
        <taxon>Bacilli</taxon>
        <taxon>Bacillales</taxon>
        <taxon>Bacillaceae</taxon>
        <taxon>Bacillus</taxon>
        <taxon>Bacillus cereus group</taxon>
    </lineage>
</organism>
<name>A0A9X6ZSP0_BACTU</name>
<sequence length="66" mass="8213">MNIKIFYKKKLELLVKWFFMLKLNKIMNCYSINMSFIHNFNNYALSEINVEFSRNIYIYKSRNLYI</sequence>
<accession>A0A9X6ZSP0</accession>
<proteinExistence type="predicted"/>
<dbReference type="AlphaFoldDB" id="A0A9X6ZSP0"/>
<protein>
    <submittedName>
        <fullName evidence="1">Uncharacterized protein</fullName>
    </submittedName>
</protein>
<evidence type="ECO:0000313" key="2">
    <source>
        <dbReference type="Proteomes" id="UP000224003"/>
    </source>
</evidence>
<dbReference type="Proteomes" id="UP000224003">
    <property type="component" value="Unassembled WGS sequence"/>
</dbReference>